<evidence type="ECO:0000313" key="4">
    <source>
        <dbReference type="Proteomes" id="UP000244677"/>
    </source>
</evidence>
<protein>
    <submittedName>
        <fullName evidence="3">GNAT family N-acetyltransferase</fullName>
    </submittedName>
</protein>
<dbReference type="InterPro" id="IPR000182">
    <property type="entry name" value="GNAT_dom"/>
</dbReference>
<organism evidence="3 4">
    <name type="scientific">Flavobacterium kingsejongi</name>
    <dbReference type="NCBI Taxonomy" id="1678728"/>
    <lineage>
        <taxon>Bacteria</taxon>
        <taxon>Pseudomonadati</taxon>
        <taxon>Bacteroidota</taxon>
        <taxon>Flavobacteriia</taxon>
        <taxon>Flavobacteriales</taxon>
        <taxon>Flavobacteriaceae</taxon>
        <taxon>Flavobacterium</taxon>
    </lineage>
</organism>
<keyword evidence="4" id="KW-1185">Reference proteome</keyword>
<dbReference type="AlphaFoldDB" id="A0A2S1LL34"/>
<dbReference type="EMBL" id="CP020919">
    <property type="protein sequence ID" value="AWG24409.1"/>
    <property type="molecule type" value="Genomic_DNA"/>
</dbReference>
<name>A0A2S1LL34_9FLAO</name>
<accession>A0A2S1LL34</accession>
<dbReference type="KEGG" id="fki:FK004_03755"/>
<dbReference type="InterPro" id="IPR016181">
    <property type="entry name" value="Acyl_CoA_acyltransferase"/>
</dbReference>
<dbReference type="SUPFAM" id="SSF55729">
    <property type="entry name" value="Acyl-CoA N-acyltransferases (Nat)"/>
    <property type="match status" value="1"/>
</dbReference>
<dbReference type="OrthoDB" id="5638018at2"/>
<proteinExistence type="predicted"/>
<keyword evidence="3" id="KW-0808">Transferase</keyword>
<feature type="domain" description="N-acetyltransferase" evidence="2">
    <location>
        <begin position="6"/>
        <end position="144"/>
    </location>
</feature>
<feature type="transmembrane region" description="Helical" evidence="1">
    <location>
        <begin position="54"/>
        <end position="76"/>
    </location>
</feature>
<dbReference type="Gene3D" id="3.40.630.30">
    <property type="match status" value="1"/>
</dbReference>
<dbReference type="Pfam" id="PF00583">
    <property type="entry name" value="Acetyltransf_1"/>
    <property type="match status" value="1"/>
</dbReference>
<evidence type="ECO:0000313" key="3">
    <source>
        <dbReference type="EMBL" id="AWG24409.1"/>
    </source>
</evidence>
<reference evidence="3 4" key="1">
    <citation type="submission" date="2017-04" db="EMBL/GenBank/DDBJ databases">
        <title>Complete genome sequence of Flavobacterium kingsejong AJ004.</title>
        <authorList>
            <person name="Lee P.C."/>
        </authorList>
    </citation>
    <scope>NUCLEOTIDE SEQUENCE [LARGE SCALE GENOMIC DNA]</scope>
    <source>
        <strain evidence="3 4">AJ004</strain>
    </source>
</reference>
<dbReference type="Proteomes" id="UP000244677">
    <property type="component" value="Chromosome"/>
</dbReference>
<keyword evidence="1" id="KW-0472">Membrane</keyword>
<sequence length="147" mass="16595">MTQTAITIRLGKAEDTEALIGLDTTIPYDKQRPGQIRKWIEANTCYVMQTKGSIIAYGVLHYHFFGNAFIEMLMVAQKYRRMHLGSQLISCLKQNCTQPKLFTSTNQSNIPMQNLLAQSGFKASGAIENLDPNDPEIIYFCDLKGEK</sequence>
<dbReference type="RefSeq" id="WP_108736050.1">
    <property type="nucleotide sequence ID" value="NZ_CP020919.1"/>
</dbReference>
<dbReference type="GO" id="GO:0016747">
    <property type="term" value="F:acyltransferase activity, transferring groups other than amino-acyl groups"/>
    <property type="evidence" value="ECO:0007669"/>
    <property type="project" value="InterPro"/>
</dbReference>
<keyword evidence="1" id="KW-0812">Transmembrane</keyword>
<dbReference type="CDD" id="cd04301">
    <property type="entry name" value="NAT_SF"/>
    <property type="match status" value="1"/>
</dbReference>
<dbReference type="PROSITE" id="PS51186">
    <property type="entry name" value="GNAT"/>
    <property type="match status" value="1"/>
</dbReference>
<keyword evidence="1" id="KW-1133">Transmembrane helix</keyword>
<evidence type="ECO:0000259" key="2">
    <source>
        <dbReference type="PROSITE" id="PS51186"/>
    </source>
</evidence>
<gene>
    <name evidence="3" type="ORF">FK004_03755</name>
</gene>
<evidence type="ECO:0000256" key="1">
    <source>
        <dbReference type="SAM" id="Phobius"/>
    </source>
</evidence>